<feature type="compositionally biased region" description="Low complexity" evidence="1">
    <location>
        <begin position="45"/>
        <end position="58"/>
    </location>
</feature>
<gene>
    <name evidence="2" type="ORF">C8N24_1220</name>
</gene>
<organism evidence="2 3">
    <name type="scientific">Solirubrobacter pauli</name>
    <dbReference type="NCBI Taxonomy" id="166793"/>
    <lineage>
        <taxon>Bacteria</taxon>
        <taxon>Bacillati</taxon>
        <taxon>Actinomycetota</taxon>
        <taxon>Thermoleophilia</taxon>
        <taxon>Solirubrobacterales</taxon>
        <taxon>Solirubrobacteraceae</taxon>
        <taxon>Solirubrobacter</taxon>
    </lineage>
</organism>
<dbReference type="OrthoDB" id="10016384at2"/>
<name>A0A660L8R0_9ACTN</name>
<proteinExistence type="predicted"/>
<keyword evidence="3" id="KW-1185">Reference proteome</keyword>
<protein>
    <submittedName>
        <fullName evidence="2">Uncharacterized protein</fullName>
    </submittedName>
</protein>
<dbReference type="EMBL" id="RBIL01000001">
    <property type="protein sequence ID" value="RKQ91398.1"/>
    <property type="molecule type" value="Genomic_DNA"/>
</dbReference>
<evidence type="ECO:0000313" key="2">
    <source>
        <dbReference type="EMBL" id="RKQ91398.1"/>
    </source>
</evidence>
<accession>A0A660L8R0</accession>
<sequence length="113" mass="11818">MADKAPKAKAKASARENGVLGTLPAARPPRLGAPRREAVKRTRGAAAKPRAVRSAAPELRPHRTPAPPPRPLGAPKGAELVTTAIRATGELAHMGVVVGGQALKRTIRRLPRP</sequence>
<reference evidence="2 3" key="1">
    <citation type="submission" date="2018-10" db="EMBL/GenBank/DDBJ databases">
        <title>Genomic Encyclopedia of Archaeal and Bacterial Type Strains, Phase II (KMG-II): from individual species to whole genera.</title>
        <authorList>
            <person name="Goeker M."/>
        </authorList>
    </citation>
    <scope>NUCLEOTIDE SEQUENCE [LARGE SCALE GENOMIC DNA]</scope>
    <source>
        <strain evidence="2 3">DSM 14954</strain>
    </source>
</reference>
<dbReference type="Proteomes" id="UP000278962">
    <property type="component" value="Unassembled WGS sequence"/>
</dbReference>
<evidence type="ECO:0000256" key="1">
    <source>
        <dbReference type="SAM" id="MobiDB-lite"/>
    </source>
</evidence>
<dbReference type="AlphaFoldDB" id="A0A660L8R0"/>
<comment type="caution">
    <text evidence="2">The sequence shown here is derived from an EMBL/GenBank/DDBJ whole genome shotgun (WGS) entry which is preliminary data.</text>
</comment>
<evidence type="ECO:0000313" key="3">
    <source>
        <dbReference type="Proteomes" id="UP000278962"/>
    </source>
</evidence>
<feature type="region of interest" description="Disordered" evidence="1">
    <location>
        <begin position="1"/>
        <end position="76"/>
    </location>
</feature>
<dbReference type="RefSeq" id="WP_121248971.1">
    <property type="nucleotide sequence ID" value="NZ_RBIL01000001.1"/>
</dbReference>